<organism evidence="11">
    <name type="scientific">Culicoides sonorensis</name>
    <name type="common">Biting midge</name>
    <dbReference type="NCBI Taxonomy" id="179676"/>
    <lineage>
        <taxon>Eukaryota</taxon>
        <taxon>Metazoa</taxon>
        <taxon>Ecdysozoa</taxon>
        <taxon>Arthropoda</taxon>
        <taxon>Hexapoda</taxon>
        <taxon>Insecta</taxon>
        <taxon>Pterygota</taxon>
        <taxon>Neoptera</taxon>
        <taxon>Endopterygota</taxon>
        <taxon>Diptera</taxon>
        <taxon>Nematocera</taxon>
        <taxon>Chironomoidea</taxon>
        <taxon>Ceratopogonidae</taxon>
        <taxon>Ceratopogoninae</taxon>
        <taxon>Culicoides</taxon>
        <taxon>Monoculicoides</taxon>
    </lineage>
</organism>
<keyword evidence="4 7" id="KW-0378">Hydrolase</keyword>
<dbReference type="VEuPathDB" id="VectorBase:CSON002593"/>
<protein>
    <submittedName>
        <fullName evidence="11">CSON002593 protein</fullName>
    </submittedName>
</protein>
<dbReference type="InterPro" id="IPR001223">
    <property type="entry name" value="Glyco_hydro18_cat"/>
</dbReference>
<dbReference type="GO" id="GO:0004568">
    <property type="term" value="F:chitinase activity"/>
    <property type="evidence" value="ECO:0007669"/>
    <property type="project" value="UniProtKB-ARBA"/>
</dbReference>
<evidence type="ECO:0000313" key="11">
    <source>
        <dbReference type="EMBL" id="SSX30528.1"/>
    </source>
</evidence>
<dbReference type="OMA" id="MICYSID"/>
<dbReference type="SUPFAM" id="SSF54556">
    <property type="entry name" value="Chitinase insertion domain"/>
    <property type="match status" value="1"/>
</dbReference>
<feature type="signal peptide" evidence="8">
    <location>
        <begin position="1"/>
        <end position="19"/>
    </location>
</feature>
<dbReference type="InterPro" id="IPR017853">
    <property type="entry name" value="GH"/>
</dbReference>
<evidence type="ECO:0000256" key="7">
    <source>
        <dbReference type="RuleBase" id="RU000489"/>
    </source>
</evidence>
<dbReference type="InterPro" id="IPR002557">
    <property type="entry name" value="Chitin-bd_dom"/>
</dbReference>
<evidence type="ECO:0000256" key="3">
    <source>
        <dbReference type="ARBA" id="ARBA00022729"/>
    </source>
</evidence>
<dbReference type="SUPFAM" id="SSF51445">
    <property type="entry name" value="(Trans)glycosidases"/>
    <property type="match status" value="1"/>
</dbReference>
<name>A0A336MX82_CULSO</name>
<dbReference type="PROSITE" id="PS01095">
    <property type="entry name" value="GH18_1"/>
    <property type="match status" value="1"/>
</dbReference>
<dbReference type="AlphaFoldDB" id="A0A336MX82"/>
<keyword evidence="6 7" id="KW-0326">Glycosidase</keyword>
<dbReference type="SMART" id="SM00636">
    <property type="entry name" value="Glyco_18"/>
    <property type="match status" value="1"/>
</dbReference>
<dbReference type="Gene3D" id="2.170.140.10">
    <property type="entry name" value="Chitin binding domain"/>
    <property type="match status" value="1"/>
</dbReference>
<evidence type="ECO:0000256" key="1">
    <source>
        <dbReference type="ARBA" id="ARBA00009121"/>
    </source>
</evidence>
<keyword evidence="3 8" id="KW-0732">Signal</keyword>
<proteinExistence type="inferred from homology"/>
<dbReference type="InterPro" id="IPR001579">
    <property type="entry name" value="Glyco_hydro_18_chit_AS"/>
</dbReference>
<comment type="similarity">
    <text evidence="1">Belongs to the glycosyl hydrolase 18 family. Chitinase class II subfamily.</text>
</comment>
<dbReference type="Gene3D" id="3.20.20.80">
    <property type="entry name" value="Glycosidases"/>
    <property type="match status" value="1"/>
</dbReference>
<evidence type="ECO:0000256" key="2">
    <source>
        <dbReference type="ARBA" id="ARBA00022669"/>
    </source>
</evidence>
<dbReference type="PANTHER" id="PTHR11177:SF360">
    <property type="entry name" value="CHITINASE 4-RELATED"/>
    <property type="match status" value="1"/>
</dbReference>
<gene>
    <name evidence="11" type="primary">CSON002593</name>
</gene>
<keyword evidence="2" id="KW-0147">Chitin-binding</keyword>
<dbReference type="InterPro" id="IPR029070">
    <property type="entry name" value="Chitinase_insertion_sf"/>
</dbReference>
<dbReference type="GO" id="GO:0006032">
    <property type="term" value="P:chitin catabolic process"/>
    <property type="evidence" value="ECO:0007669"/>
    <property type="project" value="UniProtKB-ARBA"/>
</dbReference>
<dbReference type="SUPFAM" id="SSF57625">
    <property type="entry name" value="Invertebrate chitin-binding proteins"/>
    <property type="match status" value="1"/>
</dbReference>
<dbReference type="InterPro" id="IPR011583">
    <property type="entry name" value="Chitinase_II/V-like_cat"/>
</dbReference>
<dbReference type="Pfam" id="PF00704">
    <property type="entry name" value="Glyco_hydro_18"/>
    <property type="match status" value="1"/>
</dbReference>
<evidence type="ECO:0000256" key="6">
    <source>
        <dbReference type="ARBA" id="ARBA00023295"/>
    </source>
</evidence>
<dbReference type="GO" id="GO:0005975">
    <property type="term" value="P:carbohydrate metabolic process"/>
    <property type="evidence" value="ECO:0007669"/>
    <property type="project" value="InterPro"/>
</dbReference>
<dbReference type="EMBL" id="UFQT01001430">
    <property type="protein sequence ID" value="SSX30528.1"/>
    <property type="molecule type" value="Genomic_DNA"/>
</dbReference>
<evidence type="ECO:0000259" key="10">
    <source>
        <dbReference type="PROSITE" id="PS51910"/>
    </source>
</evidence>
<reference evidence="11" key="1">
    <citation type="submission" date="2018-07" db="EMBL/GenBank/DDBJ databases">
        <authorList>
            <person name="Quirk P.G."/>
            <person name="Krulwich T.A."/>
        </authorList>
    </citation>
    <scope>NUCLEOTIDE SEQUENCE</scope>
</reference>
<evidence type="ECO:0000256" key="5">
    <source>
        <dbReference type="ARBA" id="ARBA00023157"/>
    </source>
</evidence>
<dbReference type="GO" id="GO:0008061">
    <property type="term" value="F:chitin binding"/>
    <property type="evidence" value="ECO:0007669"/>
    <property type="project" value="UniProtKB-KW"/>
</dbReference>
<dbReference type="InterPro" id="IPR050314">
    <property type="entry name" value="Glycosyl_Hydrlase_18"/>
</dbReference>
<keyword evidence="5" id="KW-1015">Disulfide bond</keyword>
<evidence type="ECO:0000259" key="9">
    <source>
        <dbReference type="PROSITE" id="PS50940"/>
    </source>
</evidence>
<feature type="chain" id="PRO_5016261697" evidence="8">
    <location>
        <begin position="20"/>
        <end position="429"/>
    </location>
</feature>
<dbReference type="GO" id="GO:0005576">
    <property type="term" value="C:extracellular region"/>
    <property type="evidence" value="ECO:0007669"/>
    <property type="project" value="InterPro"/>
</dbReference>
<dbReference type="PROSITE" id="PS50940">
    <property type="entry name" value="CHIT_BIND_II"/>
    <property type="match status" value="1"/>
</dbReference>
<dbReference type="Gene3D" id="3.10.50.10">
    <property type="match status" value="1"/>
</dbReference>
<dbReference type="PROSITE" id="PS51910">
    <property type="entry name" value="GH18_2"/>
    <property type="match status" value="1"/>
</dbReference>
<dbReference type="PANTHER" id="PTHR11177">
    <property type="entry name" value="CHITINASE"/>
    <property type="match status" value="1"/>
</dbReference>
<feature type="domain" description="GH18" evidence="10">
    <location>
        <begin position="20"/>
        <end position="363"/>
    </location>
</feature>
<evidence type="ECO:0000256" key="4">
    <source>
        <dbReference type="ARBA" id="ARBA00022801"/>
    </source>
</evidence>
<dbReference type="InterPro" id="IPR036508">
    <property type="entry name" value="Chitin-bd_dom_sf"/>
</dbReference>
<feature type="domain" description="Chitin-binding type-2" evidence="9">
    <location>
        <begin position="376"/>
        <end position="423"/>
    </location>
</feature>
<sequence>MILIYSLCLVLSSIFIVESKEVICYVPTWDLNAVNKVDTSLCTQILISFAKPHANGTITYPNLSPFSRLWPSKVLLAIGGADWESTTNFAVIAAEFRFEFAQNCKEILEKYDFLDGIDIDWEYPREDTEDYENFVLSMKELRAKLGKKYLLTTAVGTGTWRISVSYNLKELDKYVDYFNLMTYDFHSDSEWDIDWDDPDNPHYGVYFNAPINGPGETVVTGIQNYLKQDISSSKLNVGIPFYGRMYSLSDSTKTAPRSPCIIGNQENNRDTFMPNYYSFCSKMKNNTWIKEWDKVRLAPYMHHEKSWISFENQESVIEKAKLVNQFKLGGVMVWALNQDDYNGVCSKCKFPLLRAVNSAIGRSATCIELTEGGKRIPICTEIRNISHPDDCQWYYVCEELGYPPKSIEKCNSGKYWNDLTKKCGNDCVA</sequence>
<evidence type="ECO:0000256" key="8">
    <source>
        <dbReference type="SAM" id="SignalP"/>
    </source>
</evidence>
<accession>A0A336MX82</accession>